<name>A0A011AGN5_9ACTN</name>
<organism evidence="1 2">
    <name type="scientific">Cryptosporangium arvum DSM 44712</name>
    <dbReference type="NCBI Taxonomy" id="927661"/>
    <lineage>
        <taxon>Bacteria</taxon>
        <taxon>Bacillati</taxon>
        <taxon>Actinomycetota</taxon>
        <taxon>Actinomycetes</taxon>
        <taxon>Cryptosporangiales</taxon>
        <taxon>Cryptosporangiaceae</taxon>
        <taxon>Cryptosporangium</taxon>
    </lineage>
</organism>
<evidence type="ECO:0000313" key="2">
    <source>
        <dbReference type="Proteomes" id="UP000021053"/>
    </source>
</evidence>
<keyword evidence="1" id="KW-0418">Kinase</keyword>
<keyword evidence="2" id="KW-1185">Reference proteome</keyword>
<dbReference type="AlphaFoldDB" id="A0A011AGN5"/>
<gene>
    <name evidence="1" type="ORF">CryarDRAFT_2273</name>
</gene>
<sequence>MTVARILVTGMSGAGKSSVLDALRARGHHAVDTDYDGWTQPDGTWDEPRMERLLAANDDVVVSGTVDNQGRFYDRFDHVVLLSAPLPVLLDRVRRRRANPYGRTAAQRAEIAGYVSTVEPLLRRGATRELDTRRPLADVVGEIERLLQPTEELLRDRHRD</sequence>
<reference evidence="1 2" key="1">
    <citation type="submission" date="2013-07" db="EMBL/GenBank/DDBJ databases">
        <authorList>
            <consortium name="DOE Joint Genome Institute"/>
            <person name="Eisen J."/>
            <person name="Huntemann M."/>
            <person name="Han J."/>
            <person name="Chen A."/>
            <person name="Kyrpides N."/>
            <person name="Mavromatis K."/>
            <person name="Markowitz V."/>
            <person name="Palaniappan K."/>
            <person name="Ivanova N."/>
            <person name="Schaumberg A."/>
            <person name="Pati A."/>
            <person name="Liolios K."/>
            <person name="Nordberg H.P."/>
            <person name="Cantor M.N."/>
            <person name="Hua S.X."/>
            <person name="Woyke T."/>
        </authorList>
    </citation>
    <scope>NUCLEOTIDE SEQUENCE [LARGE SCALE GENOMIC DNA]</scope>
    <source>
        <strain evidence="1 2">DSM 44712</strain>
    </source>
</reference>
<dbReference type="GO" id="GO:0004765">
    <property type="term" value="F:shikimate kinase activity"/>
    <property type="evidence" value="ECO:0007669"/>
    <property type="project" value="UniProtKB-EC"/>
</dbReference>
<evidence type="ECO:0000313" key="1">
    <source>
        <dbReference type="EMBL" id="EXG81166.1"/>
    </source>
</evidence>
<dbReference type="EMBL" id="JFBT01000001">
    <property type="protein sequence ID" value="EXG81166.1"/>
    <property type="molecule type" value="Genomic_DNA"/>
</dbReference>
<dbReference type="EC" id="2.7.1.71" evidence="1"/>
<dbReference type="PATRIC" id="fig|927661.3.peg.2239"/>
<keyword evidence="1" id="KW-0808">Transferase</keyword>
<proteinExistence type="predicted"/>
<dbReference type="HOGENOM" id="CLU_132654_0_0_11"/>
<comment type="caution">
    <text evidence="1">The sequence shown here is derived from an EMBL/GenBank/DDBJ whole genome shotgun (WGS) entry which is preliminary data.</text>
</comment>
<dbReference type="InterPro" id="IPR027417">
    <property type="entry name" value="P-loop_NTPase"/>
</dbReference>
<dbReference type="Pfam" id="PF13238">
    <property type="entry name" value="AAA_18"/>
    <property type="match status" value="1"/>
</dbReference>
<accession>A0A011AGN5</accession>
<dbReference type="Gene3D" id="3.40.50.300">
    <property type="entry name" value="P-loop containing nucleotide triphosphate hydrolases"/>
    <property type="match status" value="1"/>
</dbReference>
<dbReference type="SUPFAM" id="SSF52540">
    <property type="entry name" value="P-loop containing nucleoside triphosphate hydrolases"/>
    <property type="match status" value="1"/>
</dbReference>
<protein>
    <submittedName>
        <fullName evidence="1">Shikimate kinase</fullName>
        <ecNumber evidence="1">2.7.1.71</ecNumber>
    </submittedName>
</protein>
<dbReference type="Proteomes" id="UP000021053">
    <property type="component" value="Unassembled WGS sequence"/>
</dbReference>